<reference evidence="2" key="1">
    <citation type="submission" date="2022-03" db="EMBL/GenBank/DDBJ databases">
        <title>Identification of a novel bacterium isolated from mangrove sediments.</title>
        <authorList>
            <person name="Pan X."/>
        </authorList>
    </citation>
    <scope>NUCLEOTIDE SEQUENCE</scope>
    <source>
        <strain evidence="2">B2637</strain>
    </source>
</reference>
<gene>
    <name evidence="2" type="ORF">MTR65_00360</name>
</gene>
<organism evidence="2 3">
    <name type="scientific">Novosphingobium mangrovi</name>
    <name type="common">ex Hu et al. 2023</name>
    <dbReference type="NCBI Taxonomy" id="2930094"/>
    <lineage>
        <taxon>Bacteria</taxon>
        <taxon>Pseudomonadati</taxon>
        <taxon>Pseudomonadota</taxon>
        <taxon>Alphaproteobacteria</taxon>
        <taxon>Sphingomonadales</taxon>
        <taxon>Sphingomonadaceae</taxon>
        <taxon>Novosphingobium</taxon>
    </lineage>
</organism>
<evidence type="ECO:0000256" key="1">
    <source>
        <dbReference type="SAM" id="SignalP"/>
    </source>
</evidence>
<dbReference type="EMBL" id="JALHAT010000001">
    <property type="protein sequence ID" value="MCJ1959133.1"/>
    <property type="molecule type" value="Genomic_DNA"/>
</dbReference>
<name>A0ABT0A7G7_9SPHN</name>
<feature type="signal peptide" evidence="1">
    <location>
        <begin position="1"/>
        <end position="21"/>
    </location>
</feature>
<keyword evidence="3" id="KW-1185">Reference proteome</keyword>
<protein>
    <submittedName>
        <fullName evidence="2">Uncharacterized protein</fullName>
    </submittedName>
</protein>
<accession>A0ABT0A7G7</accession>
<evidence type="ECO:0000313" key="2">
    <source>
        <dbReference type="EMBL" id="MCJ1959133.1"/>
    </source>
</evidence>
<sequence length="193" mass="21348">MVRRRLLAIPVIVMAAVFVSAASEDDPIVVERSRETNVVSAGEWEVQISRSYRFGKSLDGKNDARALGKERTFNFCLRDTQIELFVRQLVGEGQSDAASSTTCRPMHMKIENGHVHASQVCNGGSVSVVADEETKRTSTQPTKLSLNVDGSFDSASLKIDFESRRELLTRDGLDALRPDLMRWSIVGRKMGAC</sequence>
<dbReference type="Proteomes" id="UP001162802">
    <property type="component" value="Unassembled WGS sequence"/>
</dbReference>
<feature type="chain" id="PRO_5045995058" evidence="1">
    <location>
        <begin position="22"/>
        <end position="193"/>
    </location>
</feature>
<evidence type="ECO:0000313" key="3">
    <source>
        <dbReference type="Proteomes" id="UP001162802"/>
    </source>
</evidence>
<dbReference type="RefSeq" id="WP_243796251.1">
    <property type="nucleotide sequence ID" value="NZ_JALHAT010000001.1"/>
</dbReference>
<comment type="caution">
    <text evidence="2">The sequence shown here is derived from an EMBL/GenBank/DDBJ whole genome shotgun (WGS) entry which is preliminary data.</text>
</comment>
<keyword evidence="1" id="KW-0732">Signal</keyword>
<proteinExistence type="predicted"/>